<sequence>MAPNPTSREGYHFKDDRITEGLYTEAAIESTKALKPFYDVIVIGAGFTGITAARDLSTAGKSVLLIEARDRIGGRTWATKSRGHYMEMGGTWVYWTQPHVWSELKRYGLDRELKQTTGSSADTEVMQFKTRASDPLKEYEFGGPGGYNEIMETSIYKFLDVDGSGGTKIFSRPYDRDFVRNIPLKIMKLSCQDRLDQLKDMPKEHKELIASMFETIGCAPIDRTPFFEILRWFGLSGFTFRGWLASVDELSLKRGTTSLALAIMEESRADIVLSSPVASVARSGTEPLTTITTRAGKVFRTPKVICAMPVNCLGDVTFDPPISPLKLAAAKEQHLTKVVKVHTYTSEKLVPTFVSSLAPSKIPFGFTESDVHDPKEGGGTFSVFFGSETELDRSSPLATFRELKKILPEEFNNERRNPRFNPKEMFWHDWTNDEFAKGAWCTFPMGWQENYLDALREDEQGGSCIFANADWADGWRGFIDGAFEMGRSSAWRVLKEERDSSRTSKL</sequence>
<dbReference type="Proteomes" id="UP000235672">
    <property type="component" value="Unassembled WGS sequence"/>
</dbReference>
<dbReference type="PANTHER" id="PTHR43563">
    <property type="entry name" value="AMINE OXIDASE"/>
    <property type="match status" value="1"/>
</dbReference>
<evidence type="ECO:0000313" key="9">
    <source>
        <dbReference type="Proteomes" id="UP000235672"/>
    </source>
</evidence>
<dbReference type="InterPro" id="IPR050703">
    <property type="entry name" value="Flavin_MAO"/>
</dbReference>
<evidence type="ECO:0000256" key="4">
    <source>
        <dbReference type="ARBA" id="ARBA00048448"/>
    </source>
</evidence>
<protein>
    <recommendedName>
        <fullName evidence="6">Amine oxidase</fullName>
        <ecNumber evidence="6">1.4.3.-</ecNumber>
    </recommendedName>
</protein>
<dbReference type="PANTHER" id="PTHR43563:SF1">
    <property type="entry name" value="AMINE OXIDASE [FLAVIN-CONTAINING] B"/>
    <property type="match status" value="1"/>
</dbReference>
<dbReference type="SUPFAM" id="SSF51905">
    <property type="entry name" value="FAD/NAD(P)-binding domain"/>
    <property type="match status" value="1"/>
</dbReference>
<proteinExistence type="inferred from homology"/>
<reference evidence="8 9" key="1">
    <citation type="submission" date="2016-05" db="EMBL/GenBank/DDBJ databases">
        <title>A degradative enzymes factory behind the ericoid mycorrhizal symbiosis.</title>
        <authorList>
            <consortium name="DOE Joint Genome Institute"/>
            <person name="Martino E."/>
            <person name="Morin E."/>
            <person name="Grelet G."/>
            <person name="Kuo A."/>
            <person name="Kohler A."/>
            <person name="Daghino S."/>
            <person name="Barry K."/>
            <person name="Choi C."/>
            <person name="Cichocki N."/>
            <person name="Clum A."/>
            <person name="Copeland A."/>
            <person name="Hainaut M."/>
            <person name="Haridas S."/>
            <person name="Labutti K."/>
            <person name="Lindquist E."/>
            <person name="Lipzen A."/>
            <person name="Khouja H.-R."/>
            <person name="Murat C."/>
            <person name="Ohm R."/>
            <person name="Olson A."/>
            <person name="Spatafora J."/>
            <person name="Veneault-Fourrey C."/>
            <person name="Henrissat B."/>
            <person name="Grigoriev I."/>
            <person name="Martin F."/>
            <person name="Perotto S."/>
        </authorList>
    </citation>
    <scope>NUCLEOTIDE SEQUENCE [LARGE SCALE GENOMIC DNA]</scope>
    <source>
        <strain evidence="8 9">UAMH 7357</strain>
    </source>
</reference>
<comment type="cofactor">
    <cofactor evidence="1 6">
        <name>FAD</name>
        <dbReference type="ChEBI" id="CHEBI:57692"/>
    </cofactor>
</comment>
<dbReference type="GO" id="GO:0097621">
    <property type="term" value="F:monoamine oxidase activity"/>
    <property type="evidence" value="ECO:0007669"/>
    <property type="project" value="UniProtKB-EC"/>
</dbReference>
<comment type="similarity">
    <text evidence="2 6">Belongs to the flavin monoamine oxidase family.</text>
</comment>
<dbReference type="Pfam" id="PF01593">
    <property type="entry name" value="Amino_oxidase"/>
    <property type="match status" value="1"/>
</dbReference>
<dbReference type="InterPro" id="IPR002937">
    <property type="entry name" value="Amino_oxidase"/>
</dbReference>
<evidence type="ECO:0000313" key="8">
    <source>
        <dbReference type="EMBL" id="PMD22782.1"/>
    </source>
</evidence>
<comment type="catalytic activity">
    <reaction evidence="4">
        <text>a secondary aliphatic amine + O2 + H2O = a primary amine + an aldehyde + H2O2</text>
        <dbReference type="Rhea" id="RHEA:26414"/>
        <dbReference type="ChEBI" id="CHEBI:15377"/>
        <dbReference type="ChEBI" id="CHEBI:15379"/>
        <dbReference type="ChEBI" id="CHEBI:16240"/>
        <dbReference type="ChEBI" id="CHEBI:17478"/>
        <dbReference type="ChEBI" id="CHEBI:58855"/>
        <dbReference type="ChEBI" id="CHEBI:65296"/>
        <dbReference type="EC" id="1.4.3.4"/>
    </reaction>
</comment>
<dbReference type="InterPro" id="IPR036188">
    <property type="entry name" value="FAD/NAD-bd_sf"/>
</dbReference>
<dbReference type="EC" id="1.4.3.-" evidence="6"/>
<evidence type="ECO:0000256" key="6">
    <source>
        <dbReference type="RuleBase" id="RU362067"/>
    </source>
</evidence>
<evidence type="ECO:0000256" key="1">
    <source>
        <dbReference type="ARBA" id="ARBA00001974"/>
    </source>
</evidence>
<keyword evidence="6" id="KW-0274">FAD</keyword>
<keyword evidence="3 6" id="KW-0560">Oxidoreductase</keyword>
<feature type="binding site" evidence="5">
    <location>
        <begin position="67"/>
        <end position="68"/>
    </location>
    <ligand>
        <name>FAD</name>
        <dbReference type="ChEBI" id="CHEBI:57692"/>
    </ligand>
</feature>
<feature type="binding site" evidence="5">
    <location>
        <position position="277"/>
    </location>
    <ligand>
        <name>FAD</name>
        <dbReference type="ChEBI" id="CHEBI:57692"/>
    </ligand>
</feature>
<dbReference type="STRING" id="1745343.A0A2J6Q956"/>
<organism evidence="8 9">
    <name type="scientific">Hyaloscypha hepaticicola</name>
    <dbReference type="NCBI Taxonomy" id="2082293"/>
    <lineage>
        <taxon>Eukaryota</taxon>
        <taxon>Fungi</taxon>
        <taxon>Dikarya</taxon>
        <taxon>Ascomycota</taxon>
        <taxon>Pezizomycotina</taxon>
        <taxon>Leotiomycetes</taxon>
        <taxon>Helotiales</taxon>
        <taxon>Hyaloscyphaceae</taxon>
        <taxon>Hyaloscypha</taxon>
    </lineage>
</organism>
<dbReference type="Gene3D" id="3.90.660.10">
    <property type="match status" value="1"/>
</dbReference>
<keyword evidence="9" id="KW-1185">Reference proteome</keyword>
<gene>
    <name evidence="8" type="ORF">NA56DRAFT_623408</name>
</gene>
<dbReference type="PRINTS" id="PR00757">
    <property type="entry name" value="AMINEOXDASEF"/>
</dbReference>
<dbReference type="Gene3D" id="3.50.50.60">
    <property type="entry name" value="FAD/NAD(P)-binding domain"/>
    <property type="match status" value="2"/>
</dbReference>
<dbReference type="AlphaFoldDB" id="A0A2J6Q956"/>
<name>A0A2J6Q956_9HELO</name>
<evidence type="ECO:0000256" key="5">
    <source>
        <dbReference type="PIRSR" id="PIRSR601613-1"/>
    </source>
</evidence>
<feature type="binding site" evidence="5">
    <location>
        <position position="48"/>
    </location>
    <ligand>
        <name>FAD</name>
        <dbReference type="ChEBI" id="CHEBI:57692"/>
    </ligand>
</feature>
<dbReference type="OrthoDB" id="7777654at2759"/>
<keyword evidence="6" id="KW-0285">Flavoprotein</keyword>
<evidence type="ECO:0000256" key="2">
    <source>
        <dbReference type="ARBA" id="ARBA00005995"/>
    </source>
</evidence>
<dbReference type="InterPro" id="IPR001613">
    <property type="entry name" value="Flavin_amine_oxidase"/>
</dbReference>
<feature type="binding site" evidence="5">
    <location>
        <position position="384"/>
    </location>
    <ligand>
        <name>substrate</name>
    </ligand>
</feature>
<evidence type="ECO:0000259" key="7">
    <source>
        <dbReference type="Pfam" id="PF01593"/>
    </source>
</evidence>
<dbReference type="EMBL" id="KZ613476">
    <property type="protein sequence ID" value="PMD22782.1"/>
    <property type="molecule type" value="Genomic_DNA"/>
</dbReference>
<accession>A0A2J6Q956</accession>
<feature type="domain" description="Amine oxidase" evidence="7">
    <location>
        <begin position="47"/>
        <end position="494"/>
    </location>
</feature>
<evidence type="ECO:0000256" key="3">
    <source>
        <dbReference type="ARBA" id="ARBA00023002"/>
    </source>
</evidence>